<feature type="transmembrane region" description="Helical" evidence="7">
    <location>
        <begin position="365"/>
        <end position="390"/>
    </location>
</feature>
<feature type="domain" description="MacB-like periplasmic core" evidence="9">
    <location>
        <begin position="47"/>
        <end position="275"/>
    </location>
</feature>
<dbReference type="GO" id="GO:0022857">
    <property type="term" value="F:transmembrane transporter activity"/>
    <property type="evidence" value="ECO:0007669"/>
    <property type="project" value="TreeGrafter"/>
</dbReference>
<dbReference type="AlphaFoldDB" id="A0AAW9PU63"/>
<feature type="transmembrane region" description="Helical" evidence="7">
    <location>
        <begin position="306"/>
        <end position="338"/>
    </location>
</feature>
<proteinExistence type="inferred from homology"/>
<evidence type="ECO:0000259" key="8">
    <source>
        <dbReference type="Pfam" id="PF02687"/>
    </source>
</evidence>
<keyword evidence="2" id="KW-1003">Cell membrane</keyword>
<comment type="caution">
    <text evidence="10">The sequence shown here is derived from an EMBL/GenBank/DDBJ whole genome shotgun (WGS) entry which is preliminary data.</text>
</comment>
<dbReference type="PANTHER" id="PTHR30572">
    <property type="entry name" value="MEMBRANE COMPONENT OF TRANSPORTER-RELATED"/>
    <property type="match status" value="1"/>
</dbReference>
<evidence type="ECO:0000256" key="4">
    <source>
        <dbReference type="ARBA" id="ARBA00022989"/>
    </source>
</evidence>
<evidence type="ECO:0000313" key="10">
    <source>
        <dbReference type="EMBL" id="MEE3716177.1"/>
    </source>
</evidence>
<gene>
    <name evidence="10" type="ORF">V2H45_05390</name>
</gene>
<evidence type="ECO:0000256" key="6">
    <source>
        <dbReference type="ARBA" id="ARBA00038076"/>
    </source>
</evidence>
<dbReference type="PANTHER" id="PTHR30572:SF4">
    <property type="entry name" value="ABC TRANSPORTER PERMEASE YTRF"/>
    <property type="match status" value="1"/>
</dbReference>
<dbReference type="InterPro" id="IPR050250">
    <property type="entry name" value="Macrolide_Exporter_MacB"/>
</dbReference>
<evidence type="ECO:0000256" key="2">
    <source>
        <dbReference type="ARBA" id="ARBA00022475"/>
    </source>
</evidence>
<protein>
    <submittedName>
        <fullName evidence="10">ABC transporter permease</fullName>
    </submittedName>
</protein>
<evidence type="ECO:0000259" key="9">
    <source>
        <dbReference type="Pfam" id="PF12704"/>
    </source>
</evidence>
<comment type="similarity">
    <text evidence="6">Belongs to the ABC-4 integral membrane protein family.</text>
</comment>
<keyword evidence="5 7" id="KW-0472">Membrane</keyword>
<evidence type="ECO:0000256" key="5">
    <source>
        <dbReference type="ARBA" id="ARBA00023136"/>
    </source>
</evidence>
<name>A0AAW9PU63_9CYAN</name>
<evidence type="ECO:0000256" key="7">
    <source>
        <dbReference type="SAM" id="Phobius"/>
    </source>
</evidence>
<evidence type="ECO:0000256" key="3">
    <source>
        <dbReference type="ARBA" id="ARBA00022692"/>
    </source>
</evidence>
<comment type="subcellular location">
    <subcellularLocation>
        <location evidence="1">Cell membrane</location>
        <topology evidence="1">Multi-pass membrane protein</topology>
    </subcellularLocation>
</comment>
<feature type="transmembrane region" description="Helical" evidence="7">
    <location>
        <begin position="396"/>
        <end position="419"/>
    </location>
</feature>
<evidence type="ECO:0000256" key="1">
    <source>
        <dbReference type="ARBA" id="ARBA00004651"/>
    </source>
</evidence>
<dbReference type="Proteomes" id="UP001333818">
    <property type="component" value="Unassembled WGS sequence"/>
</dbReference>
<keyword evidence="4 7" id="KW-1133">Transmembrane helix</keyword>
<keyword evidence="11" id="KW-1185">Reference proteome</keyword>
<dbReference type="GO" id="GO:0005886">
    <property type="term" value="C:plasma membrane"/>
    <property type="evidence" value="ECO:0007669"/>
    <property type="project" value="UniProtKB-SubCell"/>
</dbReference>
<feature type="domain" description="ABC3 transporter permease C-terminal" evidence="8">
    <location>
        <begin position="316"/>
        <end position="429"/>
    </location>
</feature>
<dbReference type="InterPro" id="IPR003838">
    <property type="entry name" value="ABC3_permease_C"/>
</dbReference>
<evidence type="ECO:0000313" key="11">
    <source>
        <dbReference type="Proteomes" id="UP001333818"/>
    </source>
</evidence>
<dbReference type="InterPro" id="IPR025857">
    <property type="entry name" value="MacB_PCD"/>
</dbReference>
<sequence length="436" mass="46299">MLKQLKPKSSKMPDRFPDLPRSRKISVSLSEVLAMAIESLWSNRLRTALTMLGVIIGIASVISITSVGQGVQKSTEQQIQALGSNLLLVTSGASRTGGISSGGGSASTLTWEDAKAIAKQVPAVEGTTAFLQRQTQIVYGGQNTSTTTLGTDLNLSTIRNISPQEGRFFNQEELDTAAAVVVLGSKVRDDLFGNGGRSVGEDIRIQGNRYRVIGVMEPKGNTGGQDQDDRVYIPLKNMSARIVGNNSLSGISISGVWLKSADEERLDEAQFQVTNLLRLRHNIRPPQLDDFRITNQADILNTFTSIVGLFTIMIGAIAGISLLVGGIGIANIMLVSVVERTREIGIRKAVGATKRAILNQFLTEAVIVSCFGGTIGIVFGIAIAFGAATIFSFPFIVSGLSVVVAFGLSMLVGLIAGVVPARNAAQLDPINALRSD</sequence>
<accession>A0AAW9PU63</accession>
<reference evidence="10" key="1">
    <citation type="submission" date="2024-01" db="EMBL/GenBank/DDBJ databases">
        <title>Bank of Algae and Cyanobacteria of the Azores (BACA) strain genomes.</title>
        <authorList>
            <person name="Luz R."/>
            <person name="Cordeiro R."/>
            <person name="Fonseca A."/>
            <person name="Goncalves V."/>
        </authorList>
    </citation>
    <scope>NUCLEOTIDE SEQUENCE</scope>
    <source>
        <strain evidence="10">BACA0141</strain>
    </source>
</reference>
<organism evidence="10 11">
    <name type="scientific">Tumidithrix elongata BACA0141</name>
    <dbReference type="NCBI Taxonomy" id="2716417"/>
    <lineage>
        <taxon>Bacteria</taxon>
        <taxon>Bacillati</taxon>
        <taxon>Cyanobacteriota</taxon>
        <taxon>Cyanophyceae</taxon>
        <taxon>Pseudanabaenales</taxon>
        <taxon>Pseudanabaenaceae</taxon>
        <taxon>Tumidithrix</taxon>
        <taxon>Tumidithrix elongata</taxon>
    </lineage>
</organism>
<dbReference type="EMBL" id="JAZBJZ010000014">
    <property type="protein sequence ID" value="MEE3716177.1"/>
    <property type="molecule type" value="Genomic_DNA"/>
</dbReference>
<keyword evidence="3 7" id="KW-0812">Transmembrane</keyword>
<dbReference type="Pfam" id="PF12704">
    <property type="entry name" value="MacB_PCD"/>
    <property type="match status" value="1"/>
</dbReference>
<dbReference type="Pfam" id="PF02687">
    <property type="entry name" value="FtsX"/>
    <property type="match status" value="1"/>
</dbReference>